<evidence type="ECO:0000313" key="2">
    <source>
        <dbReference type="EMBL" id="CAL4784259.1"/>
    </source>
</evidence>
<name>A0A9P1CR18_9DINO</name>
<protein>
    <submittedName>
        <fullName evidence="1">Uncharacterized protein</fullName>
    </submittedName>
</protein>
<sequence>MDQGSTGMAAMAYLQSLDVLVHCSFDKDLDIFRKYMPKIIQDLGFPEDASAELVWQEFPLRLTTWRIKELAVKQSRWFSWHDAASVQLPEFWSARMILEWYCGGANPDATCQQFNKMREDLGGLELAFKCLSQETFENAHVMYICSEPCRGWYSWHIEHVKTAQDNLRYQLHLSRSITWQSEWHLRELAELLSPRGWSKFNKLMISVLNPDGVAKKIFSFVTQLLGRRCASLSRHSSPPYCYVGLLGSDMASARAAGDLMISDLTALLHLEVSTMDQAQNLAADLRLTLDACSRLASMLLWDGHHEKSKALLKALLVTIPDSKCIEDCHQVVRVAQKNRGNEKMTLPAVQYLIENSKVLSQRDLQHGPEVTR</sequence>
<gene>
    <name evidence="1" type="ORF">C1SCF055_LOCUS23377</name>
</gene>
<evidence type="ECO:0000313" key="1">
    <source>
        <dbReference type="EMBL" id="CAI3996947.1"/>
    </source>
</evidence>
<organism evidence="1">
    <name type="scientific">Cladocopium goreaui</name>
    <dbReference type="NCBI Taxonomy" id="2562237"/>
    <lineage>
        <taxon>Eukaryota</taxon>
        <taxon>Sar</taxon>
        <taxon>Alveolata</taxon>
        <taxon>Dinophyceae</taxon>
        <taxon>Suessiales</taxon>
        <taxon>Symbiodiniaceae</taxon>
        <taxon>Cladocopium</taxon>
    </lineage>
</organism>
<reference evidence="1" key="1">
    <citation type="submission" date="2022-10" db="EMBL/GenBank/DDBJ databases">
        <authorList>
            <person name="Chen Y."/>
            <person name="Dougan E. K."/>
            <person name="Chan C."/>
            <person name="Rhodes N."/>
            <person name="Thang M."/>
        </authorList>
    </citation>
    <scope>NUCLEOTIDE SEQUENCE</scope>
</reference>
<dbReference type="Proteomes" id="UP001152797">
    <property type="component" value="Unassembled WGS sequence"/>
</dbReference>
<dbReference type="OrthoDB" id="477203at2759"/>
<keyword evidence="3" id="KW-1185">Reference proteome</keyword>
<dbReference type="AlphaFoldDB" id="A0A9P1CR18"/>
<accession>A0A9P1CR18</accession>
<dbReference type="EMBL" id="CAMXCT020002269">
    <property type="protein sequence ID" value="CAL1150322.1"/>
    <property type="molecule type" value="Genomic_DNA"/>
</dbReference>
<evidence type="ECO:0000313" key="3">
    <source>
        <dbReference type="Proteomes" id="UP001152797"/>
    </source>
</evidence>
<comment type="caution">
    <text evidence="1">The sequence shown here is derived from an EMBL/GenBank/DDBJ whole genome shotgun (WGS) entry which is preliminary data.</text>
</comment>
<proteinExistence type="predicted"/>
<reference evidence="2 3" key="2">
    <citation type="submission" date="2024-05" db="EMBL/GenBank/DDBJ databases">
        <authorList>
            <person name="Chen Y."/>
            <person name="Shah S."/>
            <person name="Dougan E. K."/>
            <person name="Thang M."/>
            <person name="Chan C."/>
        </authorList>
    </citation>
    <scope>NUCLEOTIDE SEQUENCE [LARGE SCALE GENOMIC DNA]</scope>
</reference>
<dbReference type="EMBL" id="CAMXCT010002269">
    <property type="protein sequence ID" value="CAI3996947.1"/>
    <property type="molecule type" value="Genomic_DNA"/>
</dbReference>
<dbReference type="EMBL" id="CAMXCT030002269">
    <property type="protein sequence ID" value="CAL4784259.1"/>
    <property type="molecule type" value="Genomic_DNA"/>
</dbReference>